<keyword evidence="4" id="KW-1185">Reference proteome</keyword>
<evidence type="ECO:0000259" key="2">
    <source>
        <dbReference type="Pfam" id="PF01370"/>
    </source>
</evidence>
<dbReference type="GO" id="GO:0047732">
    <property type="term" value="F:CDP-abequose epimerase activity"/>
    <property type="evidence" value="ECO:0007669"/>
    <property type="project" value="UniProtKB-EC"/>
</dbReference>
<comment type="similarity">
    <text evidence="1">Belongs to the NAD(P)-dependent epimerase/dehydratase family.</text>
</comment>
<dbReference type="CDD" id="cd05258">
    <property type="entry name" value="CDP_TE_SDR_e"/>
    <property type="match status" value="1"/>
</dbReference>
<dbReference type="InterPro" id="IPR001509">
    <property type="entry name" value="Epimerase_deHydtase"/>
</dbReference>
<dbReference type="EMBL" id="SJPQ01000001">
    <property type="protein sequence ID" value="TWT90239.1"/>
    <property type="molecule type" value="Genomic_DNA"/>
</dbReference>
<protein>
    <submittedName>
        <fullName evidence="3">CDP-paratose 2-epimerase</fullName>
        <ecNumber evidence="3">5.1.3.10</ecNumber>
    </submittedName>
</protein>
<accession>A0A5C5ZRU6</accession>
<dbReference type="Proteomes" id="UP000315440">
    <property type="component" value="Unassembled WGS sequence"/>
</dbReference>
<dbReference type="InterPro" id="IPR036291">
    <property type="entry name" value="NAD(P)-bd_dom_sf"/>
</dbReference>
<dbReference type="Pfam" id="PF01370">
    <property type="entry name" value="Epimerase"/>
    <property type="match status" value="1"/>
</dbReference>
<name>A0A5C5ZRU6_9BACT</name>
<dbReference type="Gene3D" id="3.40.50.720">
    <property type="entry name" value="NAD(P)-binding Rossmann-like Domain"/>
    <property type="match status" value="1"/>
</dbReference>
<sequence length="360" mass="39391">MSLAIVTGSAGLIGSEAATHFAGLGMDVVGVDNDLRAEFFGAEASTRWNLRRLESRLGERYSHESIDIRDGEAVDALFARGGGDVSLVVHCAAQPSHDWAARDPMTDFGVNAQGTLNLLEATRRHAPGACFIFTSTNKVYGDTPNRLPLVELATRWEIDPKHEYAAGVPETMSIDQSMHSLFGASKVAADVLVQEYGRYFGMPTACFRGGCLTGPSHSGTQLHGFLAYLMKCVVTGAPYTVFGYNGKQVRDNIHSADLIRAFDCFFRAPRSGAVYNIGGGRDSNCSMLEAIDLCEQIAGRPLARSYRDENRAGDHIWYVSDLSRFRGDYPDWRLEHDVPSILAEIYEANAERWAATPQPA</sequence>
<reference evidence="3 4" key="1">
    <citation type="submission" date="2019-02" db="EMBL/GenBank/DDBJ databases">
        <title>Deep-cultivation of Planctomycetes and their phenomic and genomic characterization uncovers novel biology.</title>
        <authorList>
            <person name="Wiegand S."/>
            <person name="Jogler M."/>
            <person name="Boedeker C."/>
            <person name="Pinto D."/>
            <person name="Vollmers J."/>
            <person name="Rivas-Marin E."/>
            <person name="Kohn T."/>
            <person name="Peeters S.H."/>
            <person name="Heuer A."/>
            <person name="Rast P."/>
            <person name="Oberbeckmann S."/>
            <person name="Bunk B."/>
            <person name="Jeske O."/>
            <person name="Meyerdierks A."/>
            <person name="Storesund J.E."/>
            <person name="Kallscheuer N."/>
            <person name="Luecker S."/>
            <person name="Lage O.M."/>
            <person name="Pohl T."/>
            <person name="Merkel B.J."/>
            <person name="Hornburger P."/>
            <person name="Mueller R.-W."/>
            <person name="Bruemmer F."/>
            <person name="Labrenz M."/>
            <person name="Spormann A.M."/>
            <person name="Op Den Camp H."/>
            <person name="Overmann J."/>
            <person name="Amann R."/>
            <person name="Jetten M.S.M."/>
            <person name="Mascher T."/>
            <person name="Medema M.H."/>
            <person name="Devos D.P."/>
            <person name="Kaster A.-K."/>
            <person name="Ovreas L."/>
            <person name="Rohde M."/>
            <person name="Galperin M.Y."/>
            <person name="Jogler C."/>
        </authorList>
    </citation>
    <scope>NUCLEOTIDE SEQUENCE [LARGE SCALE GENOMIC DNA]</scope>
    <source>
        <strain evidence="3 4">Mal64</strain>
    </source>
</reference>
<proteinExistence type="inferred from homology"/>
<gene>
    <name evidence="3" type="primary">rfbE</name>
    <name evidence="3" type="ORF">Mal64_06230</name>
</gene>
<evidence type="ECO:0000313" key="3">
    <source>
        <dbReference type="EMBL" id="TWT90239.1"/>
    </source>
</evidence>
<organism evidence="3 4">
    <name type="scientific">Pseudobythopirellula maris</name>
    <dbReference type="NCBI Taxonomy" id="2527991"/>
    <lineage>
        <taxon>Bacteria</taxon>
        <taxon>Pseudomonadati</taxon>
        <taxon>Planctomycetota</taxon>
        <taxon>Planctomycetia</taxon>
        <taxon>Pirellulales</taxon>
        <taxon>Lacipirellulaceae</taxon>
        <taxon>Pseudobythopirellula</taxon>
    </lineage>
</organism>
<dbReference type="AlphaFoldDB" id="A0A5C5ZRU6"/>
<dbReference type="RefSeq" id="WP_146396896.1">
    <property type="nucleotide sequence ID" value="NZ_SJPQ01000001.1"/>
</dbReference>
<keyword evidence="3" id="KW-0413">Isomerase</keyword>
<dbReference type="SUPFAM" id="SSF51735">
    <property type="entry name" value="NAD(P)-binding Rossmann-fold domains"/>
    <property type="match status" value="1"/>
</dbReference>
<feature type="domain" description="NAD-dependent epimerase/dehydratase" evidence="2">
    <location>
        <begin position="5"/>
        <end position="278"/>
    </location>
</feature>
<evidence type="ECO:0000313" key="4">
    <source>
        <dbReference type="Proteomes" id="UP000315440"/>
    </source>
</evidence>
<dbReference type="PANTHER" id="PTHR43000">
    <property type="entry name" value="DTDP-D-GLUCOSE 4,6-DEHYDRATASE-RELATED"/>
    <property type="match status" value="1"/>
</dbReference>
<evidence type="ECO:0000256" key="1">
    <source>
        <dbReference type="ARBA" id="ARBA00007637"/>
    </source>
</evidence>
<comment type="caution">
    <text evidence="3">The sequence shown here is derived from an EMBL/GenBank/DDBJ whole genome shotgun (WGS) entry which is preliminary data.</text>
</comment>
<dbReference type="OrthoDB" id="9779902at2"/>
<dbReference type="EC" id="5.1.3.10" evidence="3"/>